<dbReference type="PROSITE" id="PS51635">
    <property type="entry name" value="PNPLA"/>
    <property type="match status" value="1"/>
</dbReference>
<dbReference type="GO" id="GO:0016787">
    <property type="term" value="F:hydrolase activity"/>
    <property type="evidence" value="ECO:0007669"/>
    <property type="project" value="UniProtKB-UniRule"/>
</dbReference>
<keyword evidence="1 2" id="KW-0443">Lipid metabolism</keyword>
<comment type="caution">
    <text evidence="4">The sequence shown here is derived from an EMBL/GenBank/DDBJ whole genome shotgun (WGS) entry which is preliminary data.</text>
</comment>
<name>A0A261F1X8_9BIFI</name>
<organism evidence="4 5">
    <name type="scientific">Pseudoscardovia suis</name>
    <dbReference type="NCBI Taxonomy" id="987063"/>
    <lineage>
        <taxon>Bacteria</taxon>
        <taxon>Bacillati</taxon>
        <taxon>Actinomycetota</taxon>
        <taxon>Actinomycetes</taxon>
        <taxon>Bifidobacteriales</taxon>
        <taxon>Bifidobacteriaceae</taxon>
        <taxon>Pseudoscardovia</taxon>
    </lineage>
</organism>
<feature type="active site" description="Proton acceptor" evidence="2">
    <location>
        <position position="161"/>
    </location>
</feature>
<dbReference type="CDD" id="cd07208">
    <property type="entry name" value="Pat_hypo_Ecoli_yjju_like"/>
    <property type="match status" value="1"/>
</dbReference>
<reference evidence="4 5" key="1">
    <citation type="journal article" date="2017" name="BMC Genomics">
        <title>Comparative genomic and phylogenomic analyses of the Bifidobacteriaceae family.</title>
        <authorList>
            <person name="Lugli G.A."/>
            <person name="Milani C."/>
            <person name="Turroni F."/>
            <person name="Duranti S."/>
            <person name="Mancabelli L."/>
            <person name="Mangifesta M."/>
            <person name="Ferrario C."/>
            <person name="Modesto M."/>
            <person name="Mattarelli P."/>
            <person name="Jiri K."/>
            <person name="van Sinderen D."/>
            <person name="Ventura M."/>
        </authorList>
    </citation>
    <scope>NUCLEOTIDE SEQUENCE [LARGE SCALE GENOMIC DNA]</scope>
    <source>
        <strain evidence="4 5">DSM 24744</strain>
    </source>
</reference>
<feature type="short sequence motif" description="DGA/G" evidence="2">
    <location>
        <begin position="161"/>
        <end position="163"/>
    </location>
</feature>
<feature type="active site" description="Nucleophile" evidence="2">
    <location>
        <position position="38"/>
    </location>
</feature>
<evidence type="ECO:0000259" key="3">
    <source>
        <dbReference type="PROSITE" id="PS51635"/>
    </source>
</evidence>
<dbReference type="EMBL" id="MWWQ01000005">
    <property type="protein sequence ID" value="OZG52936.1"/>
    <property type="molecule type" value="Genomic_DNA"/>
</dbReference>
<dbReference type="InterPro" id="IPR016035">
    <property type="entry name" value="Acyl_Trfase/lysoPLipase"/>
</dbReference>
<dbReference type="InterPro" id="IPR002641">
    <property type="entry name" value="PNPLA_dom"/>
</dbReference>
<protein>
    <submittedName>
        <fullName evidence="4">Patatin family protein</fullName>
    </submittedName>
</protein>
<evidence type="ECO:0000256" key="1">
    <source>
        <dbReference type="ARBA" id="ARBA00023098"/>
    </source>
</evidence>
<evidence type="ECO:0000313" key="5">
    <source>
        <dbReference type="Proteomes" id="UP000216454"/>
    </source>
</evidence>
<dbReference type="GO" id="GO:0016042">
    <property type="term" value="P:lipid catabolic process"/>
    <property type="evidence" value="ECO:0007669"/>
    <property type="project" value="UniProtKB-UniRule"/>
</dbReference>
<dbReference type="Proteomes" id="UP000216454">
    <property type="component" value="Unassembled WGS sequence"/>
</dbReference>
<sequence>MKTALIDVGGGYRAVYGTGIDDFCLKHGITFNHCYGVSAGSANLASFLAGQYQRSYKFYMEYSFRREYASWYNFRQTGDFINLDYIYSVLSNHDGEYPLDFDAFQSNPTDFTTVAADATTGKAHYFPKSRMRQDDYAICKASSAVPVVNHPYVVDGVPYFDGGIADPIPWRKAYEGGCDRIIIVLTHPKAWIRPQKKDELPARILSRTYPNAARSMWYRARTYNSESTQARMWEKSGRVLILAPRKLYGLDTLKRTKEGMAMMYRQGYSDAQAIEDFLS</sequence>
<keyword evidence="5" id="KW-1185">Reference proteome</keyword>
<feature type="short sequence motif" description="GXSXG" evidence="2">
    <location>
        <begin position="36"/>
        <end position="40"/>
    </location>
</feature>
<dbReference type="OrthoDB" id="9802424at2"/>
<evidence type="ECO:0000256" key="2">
    <source>
        <dbReference type="PROSITE-ProRule" id="PRU01161"/>
    </source>
</evidence>
<evidence type="ECO:0000313" key="4">
    <source>
        <dbReference type="EMBL" id="OZG52936.1"/>
    </source>
</evidence>
<feature type="domain" description="PNPLA" evidence="3">
    <location>
        <begin position="5"/>
        <end position="174"/>
    </location>
</feature>
<keyword evidence="2" id="KW-0442">Lipid degradation</keyword>
<dbReference type="RefSeq" id="WP_094690848.1">
    <property type="nucleotide sequence ID" value="NZ_MWWQ01000005.1"/>
</dbReference>
<dbReference type="InterPro" id="IPR037483">
    <property type="entry name" value="YjjU-like"/>
</dbReference>
<dbReference type="InterPro" id="IPR045943">
    <property type="entry name" value="DUF6363"/>
</dbReference>
<proteinExistence type="predicted"/>
<dbReference type="Pfam" id="PF01734">
    <property type="entry name" value="Patatin"/>
    <property type="match status" value="1"/>
</dbReference>
<dbReference type="SUPFAM" id="SSF52151">
    <property type="entry name" value="FabD/lysophospholipase-like"/>
    <property type="match status" value="1"/>
</dbReference>
<dbReference type="AlphaFoldDB" id="A0A261F1X8"/>
<dbReference type="Pfam" id="PF19890">
    <property type="entry name" value="DUF6363"/>
    <property type="match status" value="1"/>
</dbReference>
<dbReference type="Gene3D" id="3.40.1090.10">
    <property type="entry name" value="Cytosolic phospholipase A2 catalytic domain"/>
    <property type="match status" value="1"/>
</dbReference>
<accession>A0A261F1X8</accession>
<keyword evidence="2" id="KW-0378">Hydrolase</keyword>
<gene>
    <name evidence="4" type="ORF">PSSU_0554</name>
</gene>
<comment type="caution">
    <text evidence="2">Lacks conserved residue(s) required for the propagation of feature annotation.</text>
</comment>